<organism evidence="1 2">
    <name type="scientific">Sphingobium yanoikuyae</name>
    <name type="common">Sphingomonas yanoikuyae</name>
    <dbReference type="NCBI Taxonomy" id="13690"/>
    <lineage>
        <taxon>Bacteria</taxon>
        <taxon>Pseudomonadati</taxon>
        <taxon>Pseudomonadota</taxon>
        <taxon>Alphaproteobacteria</taxon>
        <taxon>Sphingomonadales</taxon>
        <taxon>Sphingomonadaceae</taxon>
        <taxon>Sphingobium</taxon>
    </lineage>
</organism>
<dbReference type="RefSeq" id="WP_159368329.1">
    <property type="nucleotide sequence ID" value="NZ_CP047222.1"/>
</dbReference>
<dbReference type="EMBL" id="CP047222">
    <property type="protein sequence ID" value="QHD70872.1"/>
    <property type="molecule type" value="Genomic_DNA"/>
</dbReference>
<evidence type="ECO:0000313" key="1">
    <source>
        <dbReference type="EMBL" id="QHD70872.1"/>
    </source>
</evidence>
<protein>
    <submittedName>
        <fullName evidence="1">Uncharacterized protein</fullName>
    </submittedName>
</protein>
<keyword evidence="1" id="KW-0614">Plasmid</keyword>
<name>A0A6P1GST6_SPHYA</name>
<dbReference type="Proteomes" id="UP000464086">
    <property type="component" value="Plasmid unnamed4"/>
</dbReference>
<geneLocation type="plasmid" evidence="1">
    <name>unnamed4</name>
</geneLocation>
<evidence type="ECO:0000313" key="2">
    <source>
        <dbReference type="Proteomes" id="UP000464086"/>
    </source>
</evidence>
<gene>
    <name evidence="1" type="ORF">GS397_27625</name>
</gene>
<accession>A0A6P1GST6</accession>
<sequence length="82" mass="9073">MKIRIYRETPQGFDKIEIDGDTAEIVANRAAVEGFQCKGFNSNPAQRLELQGAPKFTGLTGPMWDGDAIRYECSTLYAELSA</sequence>
<dbReference type="AlphaFoldDB" id="A0A6P1GST6"/>
<reference evidence="1 2" key="1">
    <citation type="submission" date="2019-12" db="EMBL/GenBank/DDBJ databases">
        <title>Functional and genomic insights into the Sphingobium yanoikuyae YC-JY1, a bacterium efficiently degrading bisphenol A.</title>
        <authorList>
            <person name="Jia Y."/>
            <person name="Li X."/>
            <person name="Wang J."/>
            <person name="Eltoukhy A."/>
            <person name="Lamraoui I."/>
            <person name="Yan Y."/>
        </authorList>
    </citation>
    <scope>NUCLEOTIDE SEQUENCE [LARGE SCALE GENOMIC DNA]</scope>
    <source>
        <strain evidence="1 2">YC-JY1</strain>
        <plasmid evidence="1 2">unnamed4</plasmid>
    </source>
</reference>
<proteinExistence type="predicted"/>